<dbReference type="EMBL" id="BOPO01000091">
    <property type="protein sequence ID" value="GIL29416.1"/>
    <property type="molecule type" value="Genomic_DNA"/>
</dbReference>
<proteinExistence type="predicted"/>
<reference evidence="3" key="1">
    <citation type="journal article" date="2021" name="Int. J. Syst. Evol. Microbiol.">
        <title>Actinocatenispora comari sp. nov., an endophytic actinomycete isolated from aerial parts of Comarum salesowianum.</title>
        <authorList>
            <person name="Oyunbileg N."/>
            <person name="Iizaka Y."/>
            <person name="Hamada M."/>
            <person name="Davaapurev B.O."/>
            <person name="Fukumoto A."/>
            <person name="Tsetseg B."/>
            <person name="Kato F."/>
            <person name="Tamura T."/>
            <person name="Batkhuu J."/>
            <person name="Anzai Y."/>
        </authorList>
    </citation>
    <scope>NUCLEOTIDE SEQUENCE [LARGE SCALE GENOMIC DNA]</scope>
    <source>
        <strain evidence="3">NUM-2625</strain>
    </source>
</reference>
<protein>
    <submittedName>
        <fullName evidence="2">Uncharacterized protein</fullName>
    </submittedName>
</protein>
<sequence>MVAYQLDTRARAGMTEHDRVDAKLAAIRSRLGSPQREGPPYQERASWHDRARLARWQPPRR</sequence>
<evidence type="ECO:0000313" key="2">
    <source>
        <dbReference type="EMBL" id="GIL29416.1"/>
    </source>
</evidence>
<dbReference type="RefSeq" id="WP_207127096.1">
    <property type="nucleotide sequence ID" value="NZ_BOPO01000091.1"/>
</dbReference>
<name>A0A8J4ADR5_9ACTN</name>
<dbReference type="AlphaFoldDB" id="A0A8J4ADR5"/>
<evidence type="ECO:0000256" key="1">
    <source>
        <dbReference type="SAM" id="MobiDB-lite"/>
    </source>
</evidence>
<keyword evidence="3" id="KW-1185">Reference proteome</keyword>
<gene>
    <name evidence="2" type="ORF">NUM_46700</name>
</gene>
<dbReference type="Proteomes" id="UP000614996">
    <property type="component" value="Unassembled WGS sequence"/>
</dbReference>
<feature type="region of interest" description="Disordered" evidence="1">
    <location>
        <begin position="29"/>
        <end position="61"/>
    </location>
</feature>
<evidence type="ECO:0000313" key="3">
    <source>
        <dbReference type="Proteomes" id="UP000614996"/>
    </source>
</evidence>
<organism evidence="2 3">
    <name type="scientific">Actinocatenispora comari</name>
    <dbReference type="NCBI Taxonomy" id="2807577"/>
    <lineage>
        <taxon>Bacteria</taxon>
        <taxon>Bacillati</taxon>
        <taxon>Actinomycetota</taxon>
        <taxon>Actinomycetes</taxon>
        <taxon>Micromonosporales</taxon>
        <taxon>Micromonosporaceae</taxon>
        <taxon>Actinocatenispora</taxon>
    </lineage>
</organism>
<comment type="caution">
    <text evidence="2">The sequence shown here is derived from an EMBL/GenBank/DDBJ whole genome shotgun (WGS) entry which is preliminary data.</text>
</comment>
<accession>A0A8J4ADR5</accession>